<comment type="caution">
    <text evidence="1">The sequence shown here is derived from an EMBL/GenBank/DDBJ whole genome shotgun (WGS) entry which is preliminary data.</text>
</comment>
<evidence type="ECO:0000313" key="1">
    <source>
        <dbReference type="EMBL" id="KKN75652.1"/>
    </source>
</evidence>
<reference evidence="1" key="1">
    <citation type="journal article" date="2015" name="Nature">
        <title>Complex archaea that bridge the gap between prokaryotes and eukaryotes.</title>
        <authorList>
            <person name="Spang A."/>
            <person name="Saw J.H."/>
            <person name="Jorgensen S.L."/>
            <person name="Zaremba-Niedzwiedzka K."/>
            <person name="Martijn J."/>
            <person name="Lind A.E."/>
            <person name="van Eijk R."/>
            <person name="Schleper C."/>
            <person name="Guy L."/>
            <person name="Ettema T.J."/>
        </authorList>
    </citation>
    <scope>NUCLEOTIDE SEQUENCE</scope>
</reference>
<organism evidence="1">
    <name type="scientific">marine sediment metagenome</name>
    <dbReference type="NCBI Taxonomy" id="412755"/>
    <lineage>
        <taxon>unclassified sequences</taxon>
        <taxon>metagenomes</taxon>
        <taxon>ecological metagenomes</taxon>
    </lineage>
</organism>
<sequence>MTDPELWKMLQQMKVGLVSLETTLKHFGVSREDVRQAIQNIELLGRIHAAKN</sequence>
<name>A0A0F9TL52_9ZZZZ</name>
<dbReference type="EMBL" id="LAZR01000306">
    <property type="protein sequence ID" value="KKN75652.1"/>
    <property type="molecule type" value="Genomic_DNA"/>
</dbReference>
<gene>
    <name evidence="1" type="ORF">LCGC14_0378900</name>
</gene>
<proteinExistence type="predicted"/>
<dbReference type="AlphaFoldDB" id="A0A0F9TL52"/>
<protein>
    <submittedName>
        <fullName evidence="1">Uncharacterized protein</fullName>
    </submittedName>
</protein>
<accession>A0A0F9TL52</accession>